<proteinExistence type="predicted"/>
<reference evidence="1" key="1">
    <citation type="submission" date="2019-08" db="EMBL/GenBank/DDBJ databases">
        <authorList>
            <person name="Kucharzyk K."/>
            <person name="Murdoch R.W."/>
            <person name="Higgins S."/>
            <person name="Loffler F."/>
        </authorList>
    </citation>
    <scope>NUCLEOTIDE SEQUENCE</scope>
</reference>
<evidence type="ECO:0000313" key="1">
    <source>
        <dbReference type="EMBL" id="MPM22918.1"/>
    </source>
</evidence>
<protein>
    <submittedName>
        <fullName evidence="1">Uncharacterized protein</fullName>
    </submittedName>
</protein>
<dbReference type="AlphaFoldDB" id="A0A644Y4R2"/>
<organism evidence="1">
    <name type="scientific">bioreactor metagenome</name>
    <dbReference type="NCBI Taxonomy" id="1076179"/>
    <lineage>
        <taxon>unclassified sequences</taxon>
        <taxon>metagenomes</taxon>
        <taxon>ecological metagenomes</taxon>
    </lineage>
</organism>
<comment type="caution">
    <text evidence="1">The sequence shown here is derived from an EMBL/GenBank/DDBJ whole genome shotgun (WGS) entry which is preliminary data.</text>
</comment>
<sequence>MRLVHDIVANAEFGEREVLFAAGALEGTLRPAADLVLRQHVELERGVGKAPAELSGYDQRFAERNLSGQAPDNVRLRAVLFQIGANFFGLFAGVDHRALARFVQANNLAPQFVERAHILRRSARFQRYDFPWRKLRVRARKRVEKRRPAGIQTVERFVCAALQRALFGNAFPALQHGLHGFAKAELFGAERFVNEQRFVQNDQRAAVQIVQHRFGFFV</sequence>
<name>A0A644Y4R2_9ZZZZ</name>
<accession>A0A644Y4R2</accession>
<dbReference type="EMBL" id="VSSQ01003917">
    <property type="protein sequence ID" value="MPM22918.1"/>
    <property type="molecule type" value="Genomic_DNA"/>
</dbReference>
<gene>
    <name evidence="1" type="ORF">SDC9_69378</name>
</gene>